<dbReference type="InterPro" id="IPR037143">
    <property type="entry name" value="4-PPantetheinyl_Trfase_dom_sf"/>
</dbReference>
<dbReference type="GO" id="GO:0009366">
    <property type="term" value="C:enterobactin synthetase complex"/>
    <property type="evidence" value="ECO:0007669"/>
    <property type="project" value="InterPro"/>
</dbReference>
<evidence type="ECO:0000313" key="5">
    <source>
        <dbReference type="EMBL" id="MBE3640583.1"/>
    </source>
</evidence>
<feature type="binding site" evidence="1">
    <location>
        <position position="122"/>
    </location>
    <ligand>
        <name>CoA</name>
        <dbReference type="ChEBI" id="CHEBI:57287"/>
    </ligand>
</feature>
<evidence type="ECO:0000256" key="2">
    <source>
        <dbReference type="PIRSR" id="PIRSR603542-2"/>
    </source>
</evidence>
<dbReference type="GO" id="GO:0009239">
    <property type="term" value="P:enterobactin biosynthetic process"/>
    <property type="evidence" value="ECO:0007669"/>
    <property type="project" value="InterPro"/>
</dbReference>
<feature type="binding site" evidence="1">
    <location>
        <position position="162"/>
    </location>
    <ligand>
        <name>CoA</name>
        <dbReference type="ChEBI" id="CHEBI:57287"/>
    </ligand>
</feature>
<sequence length="245" mass="24715">MAGERGGALRLRGLSGCAPIAAPGVFWRSCRVALGNVDHVRHGTLRLELPEALAGARPARRAEFLGGRLCAALALRAAGSDGAVGRAGRVPVWPAGFSGSITHAQGRVLAAACRGGAGIGIDLAPLFSAALAAELGPRLGVPVGLPGRDAARQATLLFAAREALFKALSAGLADIPDFGAAVQLGIAGDRVLLRFRGGAWPVRFRFVAGACIALARAETRLDGEAVPGWPGGSHRGDAGDGTAAA</sequence>
<keyword evidence="6" id="KW-1185">Reference proteome</keyword>
<feature type="binding site" evidence="2">
    <location>
        <position position="122"/>
    </location>
    <ligand>
        <name>Mg(2+)</name>
        <dbReference type="ChEBI" id="CHEBI:18420"/>
    </ligand>
</feature>
<dbReference type="PANTHER" id="PTHR38096">
    <property type="entry name" value="ENTEROBACTIN SYNTHASE COMPONENT D"/>
    <property type="match status" value="1"/>
</dbReference>
<organism evidence="5 6">
    <name type="scientific">Mangrovicoccus algicola</name>
    <dbReference type="NCBI Taxonomy" id="2771008"/>
    <lineage>
        <taxon>Bacteria</taxon>
        <taxon>Pseudomonadati</taxon>
        <taxon>Pseudomonadota</taxon>
        <taxon>Alphaproteobacteria</taxon>
        <taxon>Rhodobacterales</taxon>
        <taxon>Paracoccaceae</taxon>
        <taxon>Mangrovicoccus</taxon>
    </lineage>
</organism>
<accession>A0A8J6Z2M6</accession>
<feature type="binding site" evidence="1">
    <location>
        <position position="60"/>
    </location>
    <ligand>
        <name>CoA</name>
        <dbReference type="ChEBI" id="CHEBI:57287"/>
    </ligand>
</feature>
<dbReference type="GO" id="GO:0008897">
    <property type="term" value="F:holo-[acyl-carrier-protein] synthase activity"/>
    <property type="evidence" value="ECO:0007669"/>
    <property type="project" value="InterPro"/>
</dbReference>
<feature type="binding site" evidence="1">
    <location>
        <position position="166"/>
    </location>
    <ligand>
        <name>CoA</name>
        <dbReference type="ChEBI" id="CHEBI:57287"/>
    </ligand>
</feature>
<dbReference type="PRINTS" id="PR01399">
    <property type="entry name" value="ENTSNTHTASED"/>
</dbReference>
<dbReference type="AlphaFoldDB" id="A0A8J6Z2M6"/>
<feature type="domain" description="4'-phosphopantetheinyl transferase N-terminal" evidence="4">
    <location>
        <begin position="51"/>
        <end position="112"/>
    </location>
</feature>
<protein>
    <recommendedName>
        <fullName evidence="4">4'-phosphopantetheinyl transferase N-terminal domain-containing protein</fullName>
    </recommendedName>
</protein>
<evidence type="ECO:0000256" key="1">
    <source>
        <dbReference type="PIRSR" id="PIRSR603542-1"/>
    </source>
</evidence>
<feature type="binding site" evidence="1">
    <location>
        <position position="68"/>
    </location>
    <ligand>
        <name>CoA</name>
        <dbReference type="ChEBI" id="CHEBI:57287"/>
    </ligand>
</feature>
<dbReference type="SUPFAM" id="SSF56214">
    <property type="entry name" value="4'-phosphopantetheinyl transferase"/>
    <property type="match status" value="1"/>
</dbReference>
<dbReference type="PANTHER" id="PTHR38096:SF1">
    <property type="entry name" value="ENTEROBACTIN SYNTHASE COMPONENT D"/>
    <property type="match status" value="1"/>
</dbReference>
<dbReference type="Pfam" id="PF17837">
    <property type="entry name" value="4PPT_N"/>
    <property type="match status" value="1"/>
</dbReference>
<reference evidence="5" key="1">
    <citation type="submission" date="2020-09" db="EMBL/GenBank/DDBJ databases">
        <title>A novel bacterium of genus Mangrovicoccus, isolated from South China Sea.</title>
        <authorList>
            <person name="Huang H."/>
            <person name="Mo K."/>
            <person name="Hu Y."/>
        </authorList>
    </citation>
    <scope>NUCLEOTIDE SEQUENCE</scope>
    <source>
        <strain evidence="5">HB182678</strain>
    </source>
</reference>
<dbReference type="Proteomes" id="UP000609121">
    <property type="component" value="Unassembled WGS sequence"/>
</dbReference>
<comment type="caution">
    <text evidence="5">The sequence shown here is derived from an EMBL/GenBank/DDBJ whole genome shotgun (WGS) entry which is preliminary data.</text>
</comment>
<evidence type="ECO:0000313" key="6">
    <source>
        <dbReference type="Proteomes" id="UP000609121"/>
    </source>
</evidence>
<dbReference type="GO" id="GO:0000287">
    <property type="term" value="F:magnesium ion binding"/>
    <property type="evidence" value="ECO:0007669"/>
    <property type="project" value="InterPro"/>
</dbReference>
<proteinExistence type="predicted"/>
<dbReference type="InterPro" id="IPR003542">
    <property type="entry name" value="Enbac_synth_compD-like"/>
</dbReference>
<evidence type="ECO:0000256" key="3">
    <source>
        <dbReference type="SAM" id="MobiDB-lite"/>
    </source>
</evidence>
<evidence type="ECO:0000259" key="4">
    <source>
        <dbReference type="Pfam" id="PF17837"/>
    </source>
</evidence>
<gene>
    <name evidence="5" type="ORF">ICN82_20460</name>
</gene>
<dbReference type="EMBL" id="JACVXA010000107">
    <property type="protein sequence ID" value="MBE3640583.1"/>
    <property type="molecule type" value="Genomic_DNA"/>
</dbReference>
<comment type="cofactor">
    <cofactor evidence="2">
        <name>Mg(2+)</name>
        <dbReference type="ChEBI" id="CHEBI:18420"/>
    </cofactor>
</comment>
<keyword evidence="2" id="KW-0479">Metal-binding</keyword>
<keyword evidence="2" id="KW-0460">Magnesium</keyword>
<dbReference type="InterPro" id="IPR041354">
    <property type="entry name" value="4PPT_N"/>
</dbReference>
<dbReference type="RefSeq" id="WP_193187002.1">
    <property type="nucleotide sequence ID" value="NZ_JACVXA010000107.1"/>
</dbReference>
<feature type="region of interest" description="Disordered" evidence="3">
    <location>
        <begin position="225"/>
        <end position="245"/>
    </location>
</feature>
<dbReference type="GO" id="GO:0005886">
    <property type="term" value="C:plasma membrane"/>
    <property type="evidence" value="ECO:0007669"/>
    <property type="project" value="TreeGrafter"/>
</dbReference>
<name>A0A8J6Z2M6_9RHOB</name>
<feature type="binding site" evidence="1">
    <location>
        <begin position="102"/>
        <end position="103"/>
    </location>
    <ligand>
        <name>CoA</name>
        <dbReference type="ChEBI" id="CHEBI:57287"/>
    </ligand>
</feature>